<feature type="transmembrane region" description="Helical" evidence="3">
    <location>
        <begin position="453"/>
        <end position="471"/>
    </location>
</feature>
<feature type="transmembrane region" description="Helical" evidence="3">
    <location>
        <begin position="508"/>
        <end position="529"/>
    </location>
</feature>
<dbReference type="Proteomes" id="UP000265614">
    <property type="component" value="Unassembled WGS sequence"/>
</dbReference>
<dbReference type="InterPro" id="IPR037185">
    <property type="entry name" value="EmrE-like"/>
</dbReference>
<dbReference type="PANTHER" id="PTHR22911:SF79">
    <property type="entry name" value="MOBA-LIKE NTP TRANSFERASE DOMAIN-CONTAINING PROTEIN"/>
    <property type="match status" value="1"/>
</dbReference>
<feature type="compositionally biased region" description="Basic and acidic residues" evidence="2">
    <location>
        <begin position="13"/>
        <end position="28"/>
    </location>
</feature>
<feature type="compositionally biased region" description="Gly residues" evidence="2">
    <location>
        <begin position="88"/>
        <end position="102"/>
    </location>
</feature>
<feature type="compositionally biased region" description="Basic and acidic residues" evidence="2">
    <location>
        <begin position="173"/>
        <end position="182"/>
    </location>
</feature>
<feature type="transmembrane region" description="Helical" evidence="3">
    <location>
        <begin position="541"/>
        <end position="562"/>
    </location>
</feature>
<feature type="compositionally biased region" description="Gly residues" evidence="2">
    <location>
        <begin position="1"/>
        <end position="10"/>
    </location>
</feature>
<feature type="transmembrane region" description="Helical" evidence="3">
    <location>
        <begin position="478"/>
        <end position="496"/>
    </location>
</feature>
<feature type="compositionally biased region" description="Basic residues" evidence="2">
    <location>
        <begin position="186"/>
        <end position="196"/>
    </location>
</feature>
<evidence type="ECO:0000259" key="4">
    <source>
        <dbReference type="Pfam" id="PF00892"/>
    </source>
</evidence>
<dbReference type="SUPFAM" id="SSF103481">
    <property type="entry name" value="Multidrug resistance efflux transporter EmrE"/>
    <property type="match status" value="2"/>
</dbReference>
<sequence>MRVGRGGVAGTGDEDHGVLGGRVEDLREPGVGGGRLLRARRHRPGPEEPGLDDRARVDDGERARREVAGGERGVAGEPPADPAPLVGEGEGGAVPDGGGARAGRGQALREQADHGAVVVRPRPLDERRHAGDDRSAARLRRGLGHRRAGGGRARVGGVGRGVLRRLGGGHGDALPRPDHEPAVRGAGHRAAHRLHRQRGDGALARQPPQGGGGRRVDVLPAQPGHAHEHDGARAGRAGGRARRPGRRGGGRRGGGAGGGRGRGGAAGQERQGEQRDEPGEHRGEQGREHRGEHGGEHGGHRGEGPAQRFHPPQARRRAGSGAAGAPRCAPRRPSGRIGRGPGRRPRPGRGGRVRTRTAGAGGALLVTAGAVLWGTDALFRSDPARELDAATVVLWEHVVLVAVTGAALPGAVAVLRRAGWRAVLAVAVIGVGASAVATLLFTQAFRDDLVTPVLLQKAQPLVAVLAAWLLLGERPGRAYGPFLLAGLAGAWLIAFRDPLDVSVAEARPALLGLGAAVLWALGTVLGRYLAPSFAPRQLTALRFAGGLVGAAAMAALLGADLAVRADQAPTIAALALVPGLLALLLYYRGLRTTPAMVATLCELAFPLTAALVPVLFLGADPLSGTQVLGVALAAAVVVGLSVAGARPRTRVVEAPPRTPVPA</sequence>
<evidence type="ECO:0000313" key="6">
    <source>
        <dbReference type="Proteomes" id="UP000265614"/>
    </source>
</evidence>
<feature type="transmembrane region" description="Helical" evidence="3">
    <location>
        <begin position="422"/>
        <end position="441"/>
    </location>
</feature>
<proteinExistence type="inferred from homology"/>
<keyword evidence="3" id="KW-0472">Membrane</keyword>
<name>A0A3A3Z062_9ACTN</name>
<feature type="compositionally biased region" description="Basic residues" evidence="2">
    <location>
        <begin position="341"/>
        <end position="355"/>
    </location>
</feature>
<dbReference type="InterPro" id="IPR000620">
    <property type="entry name" value="EamA_dom"/>
</dbReference>
<evidence type="ECO:0000256" key="2">
    <source>
        <dbReference type="SAM" id="MobiDB-lite"/>
    </source>
</evidence>
<evidence type="ECO:0000313" key="5">
    <source>
        <dbReference type="EMBL" id="RJK94842.1"/>
    </source>
</evidence>
<dbReference type="Pfam" id="PF00892">
    <property type="entry name" value="EamA"/>
    <property type="match status" value="1"/>
</dbReference>
<feature type="region of interest" description="Disordered" evidence="2">
    <location>
        <begin position="1"/>
        <end position="356"/>
    </location>
</feature>
<comment type="similarity">
    <text evidence="1">Belongs to the EamA transporter family.</text>
</comment>
<feature type="transmembrane region" description="Helical" evidence="3">
    <location>
        <begin position="599"/>
        <end position="619"/>
    </location>
</feature>
<protein>
    <submittedName>
        <fullName evidence="5">DMT family transporter</fullName>
    </submittedName>
</protein>
<accession>A0A3A3Z062</accession>
<keyword evidence="3" id="KW-0812">Transmembrane</keyword>
<keyword evidence="3" id="KW-1133">Transmembrane helix</keyword>
<feature type="compositionally biased region" description="Basic and acidic residues" evidence="2">
    <location>
        <begin position="270"/>
        <end position="303"/>
    </location>
</feature>
<feature type="compositionally biased region" description="Gly residues" evidence="2">
    <location>
        <begin position="251"/>
        <end position="266"/>
    </location>
</feature>
<dbReference type="PANTHER" id="PTHR22911">
    <property type="entry name" value="ACYL-MALONYL CONDENSING ENZYME-RELATED"/>
    <property type="match status" value="1"/>
</dbReference>
<feature type="compositionally biased region" description="Basic residues" evidence="2">
    <location>
        <begin position="239"/>
        <end position="250"/>
    </location>
</feature>
<gene>
    <name evidence="5" type="ORF">D5H78_13615</name>
</gene>
<feature type="compositionally biased region" description="Basic residues" evidence="2">
    <location>
        <begin position="137"/>
        <end position="149"/>
    </location>
</feature>
<feature type="compositionally biased region" description="Gly residues" evidence="2">
    <location>
        <begin position="150"/>
        <end position="171"/>
    </location>
</feature>
<dbReference type="AlphaFoldDB" id="A0A3A3Z062"/>
<feature type="compositionally biased region" description="Basic and acidic residues" evidence="2">
    <location>
        <begin position="51"/>
        <end position="69"/>
    </location>
</feature>
<evidence type="ECO:0000256" key="1">
    <source>
        <dbReference type="ARBA" id="ARBA00007362"/>
    </source>
</evidence>
<evidence type="ECO:0000256" key="3">
    <source>
        <dbReference type="SAM" id="Phobius"/>
    </source>
</evidence>
<feature type="compositionally biased region" description="Low complexity" evidence="2">
    <location>
        <begin position="319"/>
        <end position="328"/>
    </location>
</feature>
<keyword evidence="6" id="KW-1185">Reference proteome</keyword>
<comment type="caution">
    <text evidence="5">The sequence shown here is derived from an EMBL/GenBank/DDBJ whole genome shotgun (WGS) entry which is preliminary data.</text>
</comment>
<feature type="domain" description="EamA" evidence="4">
    <location>
        <begin position="509"/>
        <end position="640"/>
    </location>
</feature>
<dbReference type="OrthoDB" id="6212796at2"/>
<feature type="transmembrane region" description="Helical" evidence="3">
    <location>
        <begin position="568"/>
        <end position="587"/>
    </location>
</feature>
<dbReference type="GO" id="GO:0016020">
    <property type="term" value="C:membrane"/>
    <property type="evidence" value="ECO:0007669"/>
    <property type="project" value="InterPro"/>
</dbReference>
<reference evidence="5 6" key="1">
    <citation type="submission" date="2018-09" db="EMBL/GenBank/DDBJ databases">
        <title>YIM 75000 draft genome.</title>
        <authorList>
            <person name="Tang S."/>
            <person name="Feng Y."/>
        </authorList>
    </citation>
    <scope>NUCLEOTIDE SEQUENCE [LARGE SCALE GENOMIC DNA]</scope>
    <source>
        <strain evidence="5 6">YIM 75000</strain>
    </source>
</reference>
<feature type="transmembrane region" description="Helical" evidence="3">
    <location>
        <begin position="353"/>
        <end position="374"/>
    </location>
</feature>
<feature type="compositionally biased region" description="Basic and acidic residues" evidence="2">
    <location>
        <begin position="122"/>
        <end position="136"/>
    </location>
</feature>
<feature type="transmembrane region" description="Helical" evidence="3">
    <location>
        <begin position="394"/>
        <end position="415"/>
    </location>
</feature>
<feature type="transmembrane region" description="Helical" evidence="3">
    <location>
        <begin position="625"/>
        <end position="645"/>
    </location>
</feature>
<organism evidence="5 6">
    <name type="scientific">Vallicoccus soli</name>
    <dbReference type="NCBI Taxonomy" id="2339232"/>
    <lineage>
        <taxon>Bacteria</taxon>
        <taxon>Bacillati</taxon>
        <taxon>Actinomycetota</taxon>
        <taxon>Actinomycetes</taxon>
        <taxon>Motilibacterales</taxon>
        <taxon>Vallicoccaceae</taxon>
        <taxon>Vallicoccus</taxon>
    </lineage>
</organism>
<dbReference type="EMBL" id="QZEZ01000006">
    <property type="protein sequence ID" value="RJK94842.1"/>
    <property type="molecule type" value="Genomic_DNA"/>
</dbReference>